<dbReference type="AlphaFoldDB" id="A0A845AJ81"/>
<dbReference type="Pfam" id="PF01817">
    <property type="entry name" value="CM_2"/>
    <property type="match status" value="1"/>
</dbReference>
<dbReference type="PANTHER" id="PTHR38041">
    <property type="entry name" value="CHORISMATE MUTASE"/>
    <property type="match status" value="1"/>
</dbReference>
<name>A0A845AJ81_9SPHN</name>
<dbReference type="InterPro" id="IPR051331">
    <property type="entry name" value="Chorismate_mutase-related"/>
</dbReference>
<keyword evidence="2" id="KW-0413">Isomerase</keyword>
<evidence type="ECO:0000256" key="3">
    <source>
        <dbReference type="PIRSR" id="PIRSR029775-1"/>
    </source>
</evidence>
<dbReference type="EC" id="5.4.99.5" evidence="1"/>
<dbReference type="GO" id="GO:0004106">
    <property type="term" value="F:chorismate mutase activity"/>
    <property type="evidence" value="ECO:0007669"/>
    <property type="project" value="UniProtKB-EC"/>
</dbReference>
<gene>
    <name evidence="5" type="ORF">GRI58_08775</name>
</gene>
<feature type="binding site" evidence="3">
    <location>
        <position position="47"/>
    </location>
    <ligand>
        <name>substrate</name>
    </ligand>
</feature>
<dbReference type="Proteomes" id="UP000439780">
    <property type="component" value="Unassembled WGS sequence"/>
</dbReference>
<dbReference type="OrthoDB" id="514491at2"/>
<dbReference type="PANTHER" id="PTHR38041:SF1">
    <property type="entry name" value="CHORISMATE MUTASE"/>
    <property type="match status" value="1"/>
</dbReference>
<feature type="binding site" evidence="3">
    <location>
        <position position="95"/>
    </location>
    <ligand>
        <name>substrate</name>
    </ligand>
</feature>
<feature type="binding site" evidence="3">
    <location>
        <position position="36"/>
    </location>
    <ligand>
        <name>substrate</name>
    </ligand>
</feature>
<dbReference type="InterPro" id="IPR002701">
    <property type="entry name" value="CM_II_prokaryot"/>
</dbReference>
<dbReference type="GO" id="GO:0016835">
    <property type="term" value="F:carbon-oxygen lyase activity"/>
    <property type="evidence" value="ECO:0007669"/>
    <property type="project" value="InterPro"/>
</dbReference>
<dbReference type="InterPro" id="IPR036263">
    <property type="entry name" value="Chorismate_II_sf"/>
</dbReference>
<dbReference type="GO" id="GO:0009697">
    <property type="term" value="P:salicylic acid biosynthetic process"/>
    <property type="evidence" value="ECO:0007669"/>
    <property type="project" value="InterPro"/>
</dbReference>
<evidence type="ECO:0000313" key="5">
    <source>
        <dbReference type="EMBL" id="MXP28915.1"/>
    </source>
</evidence>
<reference evidence="5 6" key="1">
    <citation type="submission" date="2019-12" db="EMBL/GenBank/DDBJ databases">
        <title>Genomic-based taxomic classification of the family Erythrobacteraceae.</title>
        <authorList>
            <person name="Xu L."/>
        </authorList>
    </citation>
    <scope>NUCLEOTIDE SEQUENCE [LARGE SCALE GENOMIC DNA]</scope>
    <source>
        <strain evidence="5 6">KEMB 9005-328</strain>
    </source>
</reference>
<evidence type="ECO:0000256" key="2">
    <source>
        <dbReference type="ARBA" id="ARBA00023235"/>
    </source>
</evidence>
<protein>
    <recommendedName>
        <fullName evidence="1">chorismate mutase</fullName>
        <ecNumber evidence="1">5.4.99.5</ecNumber>
    </recommendedName>
</protein>
<accession>A0A845AJ81</accession>
<evidence type="ECO:0000256" key="1">
    <source>
        <dbReference type="ARBA" id="ARBA00012404"/>
    </source>
</evidence>
<organism evidence="5 6">
    <name type="scientific">Qipengyuania algicida</name>
    <dbReference type="NCBI Taxonomy" id="1836209"/>
    <lineage>
        <taxon>Bacteria</taxon>
        <taxon>Pseudomonadati</taxon>
        <taxon>Pseudomonadota</taxon>
        <taxon>Alphaproteobacteria</taxon>
        <taxon>Sphingomonadales</taxon>
        <taxon>Erythrobacteraceae</taxon>
        <taxon>Qipengyuania</taxon>
    </lineage>
</organism>
<evidence type="ECO:0000259" key="4">
    <source>
        <dbReference type="PROSITE" id="PS51168"/>
    </source>
</evidence>
<dbReference type="PROSITE" id="PS51168">
    <property type="entry name" value="CHORISMATE_MUT_2"/>
    <property type="match status" value="1"/>
</dbReference>
<dbReference type="InterPro" id="IPR036979">
    <property type="entry name" value="CM_dom_sf"/>
</dbReference>
<dbReference type="GO" id="GO:0046417">
    <property type="term" value="P:chorismate metabolic process"/>
    <property type="evidence" value="ECO:0007669"/>
    <property type="project" value="InterPro"/>
</dbReference>
<dbReference type="PIRSF" id="PIRSF029775">
    <property type="entry name" value="Isochor_pyr_lyas"/>
    <property type="match status" value="1"/>
</dbReference>
<dbReference type="SMART" id="SM00830">
    <property type="entry name" value="CM_2"/>
    <property type="match status" value="1"/>
</dbReference>
<dbReference type="Gene3D" id="1.20.59.10">
    <property type="entry name" value="Chorismate mutase"/>
    <property type="match status" value="1"/>
</dbReference>
<dbReference type="InterPro" id="IPR008241">
    <property type="entry name" value="Isochorismate_pyruvate-lyase"/>
</dbReference>
<keyword evidence="6" id="KW-1185">Reference proteome</keyword>
<proteinExistence type="predicted"/>
<evidence type="ECO:0000313" key="6">
    <source>
        <dbReference type="Proteomes" id="UP000439780"/>
    </source>
</evidence>
<dbReference type="EMBL" id="WTYA01000006">
    <property type="protein sequence ID" value="MXP28915.1"/>
    <property type="molecule type" value="Genomic_DNA"/>
</dbReference>
<comment type="caution">
    <text evidence="5">The sequence shown here is derived from an EMBL/GenBank/DDBJ whole genome shotgun (WGS) entry which is preliminary data.</text>
</comment>
<sequence length="104" mass="11817">MNDSDFRLPDDCATMAEVRAGVDATDRALMEMLDRRFGYMRAAARIKQQRGAVRDEGRKAEVIENARRDADKRGLPADALAQIWNDLVEASIAYEMDEWGRIRA</sequence>
<dbReference type="RefSeq" id="WP_160753222.1">
    <property type="nucleotide sequence ID" value="NZ_WTYA01000006.1"/>
</dbReference>
<feature type="domain" description="Chorismate mutase" evidence="4">
    <location>
        <begin position="9"/>
        <end position="99"/>
    </location>
</feature>
<feature type="binding site" evidence="3">
    <location>
        <position position="19"/>
    </location>
    <ligand>
        <name>substrate</name>
    </ligand>
</feature>
<dbReference type="SUPFAM" id="SSF48600">
    <property type="entry name" value="Chorismate mutase II"/>
    <property type="match status" value="1"/>
</dbReference>